<name>A0A2H5EWB5_9RHOB</name>
<dbReference type="CDD" id="cd05018">
    <property type="entry name" value="CoxG"/>
    <property type="match status" value="1"/>
</dbReference>
<dbReference type="InterPro" id="IPR010419">
    <property type="entry name" value="CO_DH_gsu"/>
</dbReference>
<evidence type="ECO:0000313" key="2">
    <source>
        <dbReference type="Proteomes" id="UP000234530"/>
    </source>
</evidence>
<dbReference type="KEGG" id="pzh:CX676_04965"/>
<organism evidence="1 2">
    <name type="scientific">Paracoccus zhejiangensis</name>
    <dbReference type="NCBI Taxonomy" id="1077935"/>
    <lineage>
        <taxon>Bacteria</taxon>
        <taxon>Pseudomonadati</taxon>
        <taxon>Pseudomonadota</taxon>
        <taxon>Alphaproteobacteria</taxon>
        <taxon>Rhodobacterales</taxon>
        <taxon>Paracoccaceae</taxon>
        <taxon>Paracoccus</taxon>
    </lineage>
</organism>
<reference evidence="1 2" key="1">
    <citation type="journal article" date="2013" name="Antonie Van Leeuwenhoek">
        <title>Paracoccus zhejiangensis sp. nov., isolated from activated sludge in wastewater-treatment system.</title>
        <authorList>
            <person name="Wu Z.G."/>
            <person name="Zhang D.F."/>
            <person name="Liu Y.L."/>
            <person name="Wang F."/>
            <person name="Jiang X."/>
            <person name="Li C."/>
            <person name="Li S.P."/>
            <person name="Hong Q."/>
            <person name="Li W.J."/>
        </authorList>
    </citation>
    <scope>NUCLEOTIDE SEQUENCE [LARGE SCALE GENOMIC DNA]</scope>
    <source>
        <strain evidence="1 2">J6</strain>
    </source>
</reference>
<dbReference type="InterPro" id="IPR023393">
    <property type="entry name" value="START-like_dom_sf"/>
</dbReference>
<proteinExistence type="predicted"/>
<sequence>MDMTGEYRISAPRDVVWQALNSADALKACIPGCEELAKTSDTGFTATVVQKIGPVKARFNGEVQLENINAPESYTIRGEGKGGVAGFAKGGADVHLADDGGETVLTYKVNAQIGGKLAALGSRLIESTSKKLAAKFFENFQTYLNDGGAGRAS</sequence>
<dbReference type="EMBL" id="CP025430">
    <property type="protein sequence ID" value="AUH63595.1"/>
    <property type="molecule type" value="Genomic_DNA"/>
</dbReference>
<dbReference type="PANTHER" id="PTHR38588:SF1">
    <property type="entry name" value="BLL0334 PROTEIN"/>
    <property type="match status" value="1"/>
</dbReference>
<dbReference type="PANTHER" id="PTHR38588">
    <property type="entry name" value="BLL0334 PROTEIN"/>
    <property type="match status" value="1"/>
</dbReference>
<dbReference type="AlphaFoldDB" id="A0A2H5EWB5"/>
<dbReference type="Proteomes" id="UP000234530">
    <property type="component" value="Chromosome"/>
</dbReference>
<dbReference type="Pfam" id="PF06240">
    <property type="entry name" value="COXG"/>
    <property type="match status" value="1"/>
</dbReference>
<protein>
    <submittedName>
        <fullName evidence="1">Carbon monoxide dehydrogenase</fullName>
    </submittedName>
</protein>
<dbReference type="Gene3D" id="3.30.530.20">
    <property type="match status" value="1"/>
</dbReference>
<dbReference type="RefSeq" id="WP_101751637.1">
    <property type="nucleotide sequence ID" value="NZ_CP025430.1"/>
</dbReference>
<dbReference type="SUPFAM" id="SSF55961">
    <property type="entry name" value="Bet v1-like"/>
    <property type="match status" value="1"/>
</dbReference>
<keyword evidence="2" id="KW-1185">Reference proteome</keyword>
<gene>
    <name evidence="1" type="ORF">CX676_04965</name>
</gene>
<dbReference type="OrthoDB" id="9787428at2"/>
<accession>A0A2H5EWB5</accession>
<evidence type="ECO:0000313" key="1">
    <source>
        <dbReference type="EMBL" id="AUH63595.1"/>
    </source>
</evidence>